<keyword evidence="1" id="KW-1133">Transmembrane helix</keyword>
<comment type="caution">
    <text evidence="2">The sequence shown here is derived from an EMBL/GenBank/DDBJ whole genome shotgun (WGS) entry which is preliminary data.</text>
</comment>
<keyword evidence="1" id="KW-0472">Membrane</keyword>
<dbReference type="EMBL" id="BART01013771">
    <property type="protein sequence ID" value="GAG80923.1"/>
    <property type="molecule type" value="Genomic_DNA"/>
</dbReference>
<proteinExistence type="predicted"/>
<protein>
    <submittedName>
        <fullName evidence="2">Uncharacterized protein</fullName>
    </submittedName>
</protein>
<name>X1B9W8_9ZZZZ</name>
<accession>X1B9W8</accession>
<reference evidence="2" key="1">
    <citation type="journal article" date="2014" name="Front. Microbiol.">
        <title>High frequency of phylogenetically diverse reductive dehalogenase-homologous genes in deep subseafloor sedimentary metagenomes.</title>
        <authorList>
            <person name="Kawai M."/>
            <person name="Futagami T."/>
            <person name="Toyoda A."/>
            <person name="Takaki Y."/>
            <person name="Nishi S."/>
            <person name="Hori S."/>
            <person name="Arai W."/>
            <person name="Tsubouchi T."/>
            <person name="Morono Y."/>
            <person name="Uchiyama I."/>
            <person name="Ito T."/>
            <person name="Fujiyama A."/>
            <person name="Inagaki F."/>
            <person name="Takami H."/>
        </authorList>
    </citation>
    <scope>NUCLEOTIDE SEQUENCE</scope>
    <source>
        <strain evidence="2">Expedition CK06-06</strain>
    </source>
</reference>
<feature type="non-terminal residue" evidence="2">
    <location>
        <position position="1"/>
    </location>
</feature>
<organism evidence="2">
    <name type="scientific">marine sediment metagenome</name>
    <dbReference type="NCBI Taxonomy" id="412755"/>
    <lineage>
        <taxon>unclassified sequences</taxon>
        <taxon>metagenomes</taxon>
        <taxon>ecological metagenomes</taxon>
    </lineage>
</organism>
<sequence length="111" mass="11672">IIFALGFIPILIAYFLRIDLKKMLPDIIFGITDNLVLVIPAIIGAELFGAAGALIGAVVGNAISDAIAGYFEGNISEFLHSRGIDATRTVLGASLGKMSGCLLVGIFLIFF</sequence>
<feature type="transmembrane region" description="Helical" evidence="1">
    <location>
        <begin position="91"/>
        <end position="110"/>
    </location>
</feature>
<gene>
    <name evidence="2" type="ORF">S01H4_27944</name>
</gene>
<evidence type="ECO:0000313" key="2">
    <source>
        <dbReference type="EMBL" id="GAG80923.1"/>
    </source>
</evidence>
<keyword evidence="1" id="KW-0812">Transmembrane</keyword>
<evidence type="ECO:0000256" key="1">
    <source>
        <dbReference type="SAM" id="Phobius"/>
    </source>
</evidence>
<dbReference type="AlphaFoldDB" id="X1B9W8"/>